<dbReference type="InterPro" id="IPR036770">
    <property type="entry name" value="Ankyrin_rpt-contain_sf"/>
</dbReference>
<feature type="compositionally biased region" description="Pro residues" evidence="4">
    <location>
        <begin position="410"/>
        <end position="423"/>
    </location>
</feature>
<evidence type="ECO:0000256" key="1">
    <source>
        <dbReference type="ARBA" id="ARBA00022737"/>
    </source>
</evidence>
<dbReference type="Pfam" id="PF12796">
    <property type="entry name" value="Ank_2"/>
    <property type="match status" value="2"/>
</dbReference>
<feature type="compositionally biased region" description="Gly residues" evidence="4">
    <location>
        <begin position="549"/>
        <end position="564"/>
    </location>
</feature>
<dbReference type="Pfam" id="PF00023">
    <property type="entry name" value="Ank"/>
    <property type="match status" value="2"/>
</dbReference>
<feature type="repeat" description="ANK" evidence="3">
    <location>
        <begin position="122"/>
        <end position="154"/>
    </location>
</feature>
<dbReference type="EMBL" id="FN647737">
    <property type="protein sequence ID" value="CBJ28413.1"/>
    <property type="molecule type" value="Genomic_DNA"/>
</dbReference>
<feature type="compositionally biased region" description="Low complexity" evidence="4">
    <location>
        <begin position="586"/>
        <end position="605"/>
    </location>
</feature>
<dbReference type="Proteomes" id="UP000002630">
    <property type="component" value="Linkage Group LG30"/>
</dbReference>
<keyword evidence="6" id="KW-1185">Reference proteome</keyword>
<feature type="repeat" description="ANK" evidence="3">
    <location>
        <begin position="190"/>
        <end position="222"/>
    </location>
</feature>
<dbReference type="Gene3D" id="1.25.40.20">
    <property type="entry name" value="Ankyrin repeat-containing domain"/>
    <property type="match status" value="1"/>
</dbReference>
<feature type="compositionally biased region" description="Basic and acidic residues" evidence="4">
    <location>
        <begin position="743"/>
        <end position="752"/>
    </location>
</feature>
<organism evidence="5 6">
    <name type="scientific">Ectocarpus siliculosus</name>
    <name type="common">Brown alga</name>
    <name type="synonym">Conferva siliculosa</name>
    <dbReference type="NCBI Taxonomy" id="2880"/>
    <lineage>
        <taxon>Eukaryota</taxon>
        <taxon>Sar</taxon>
        <taxon>Stramenopiles</taxon>
        <taxon>Ochrophyta</taxon>
        <taxon>PX clade</taxon>
        <taxon>Phaeophyceae</taxon>
        <taxon>Ectocarpales</taxon>
        <taxon>Ectocarpaceae</taxon>
        <taxon>Ectocarpus</taxon>
    </lineage>
</organism>
<feature type="repeat" description="ANK" evidence="3">
    <location>
        <begin position="291"/>
        <end position="323"/>
    </location>
</feature>
<feature type="compositionally biased region" description="Gly residues" evidence="4">
    <location>
        <begin position="9"/>
        <end position="28"/>
    </location>
</feature>
<sequence>MASPEKPAAGGGHGNTNGGVGGHRGGPAGAMVAQRTPDRNALNGMGEFILTQVRRGASEQQWADWLKVPFEHACLARDMSTIRRLLEAGVNGPYDRPRDPRFRRHTLLHLSSACGNTEPSEKAYTPLHRAVLGGHSEVARVLIKAGADKDARTGGSGATPLHLAARKGHESCLRTLLLTGADKDSKRGLDGATPLHQAAFFGQMGAVRELLESLADPNAQDAEGCTPVFLASQEGHEEVVVDLLRNGASPDMSREDGWAPLHAAARFGHSSTAAALLTEGRADYEAVTEDHGSTPLHVAAISGFDEVLTVLLDVGCDVESADSGGWTPLHCACAAARASCVNTLIMRGADPSAITPEGKRAASLIGTDLAEGDEPNSETNETIWKMLRVPRAESEARRRRRTAKNAGNQRPPPPYNDRPPPAYGPDSVGGIVVFDSAGSGSATGSASGSFSGSGSRQLHRSPTHPQEAPAGSGGKGSRRGAAPTNGHRDANGGGIPRERSATRRGDQQHQQQSQRKPRERVREFAEGQYAGKEGDLEGDTTGVVDPAAVGGGGGGGLRGGGGSGYKPTPDQYQSQPRPSRDKRVSTDVVVGGVAAGRPAGRSPAAGGVGVAGETRGAERSPPPTGKAGSQGERGVSFSLSPPAGGRGGSNPPQGSRKGGSQSPPPQQQRGGTSSPADRRAAAMGEKHEDEDGDVEMELESAVGVGGEAQGRRNDNAAVGQESAELPRILRRPAGAAAAAADRTTIDGARDARGASAASTGSGRIGGAGGRPSIATDGRRSSAGRASGGAGVFNSDEAGEDGRSSGSTAFGERPGGGGGFSMGAAEGIVASRIAAYDPFSYSQKDAQSSGGTPRHADM</sequence>
<keyword evidence="1" id="KW-0677">Repeat</keyword>
<dbReference type="SUPFAM" id="SSF48403">
    <property type="entry name" value="Ankyrin repeat"/>
    <property type="match status" value="1"/>
</dbReference>
<feature type="compositionally biased region" description="Low complexity" evidence="4">
    <location>
        <begin position="770"/>
        <end position="784"/>
    </location>
</feature>
<feature type="compositionally biased region" description="Low complexity" evidence="4">
    <location>
        <begin position="651"/>
        <end position="675"/>
    </location>
</feature>
<feature type="repeat" description="ANK" evidence="3">
    <location>
        <begin position="256"/>
        <end position="289"/>
    </location>
</feature>
<evidence type="ECO:0000256" key="3">
    <source>
        <dbReference type="PROSITE-ProRule" id="PRU00023"/>
    </source>
</evidence>
<dbReference type="SMART" id="SM00248">
    <property type="entry name" value="ANK"/>
    <property type="match status" value="8"/>
</dbReference>
<dbReference type="eggNOG" id="KOG4177">
    <property type="taxonomic scope" value="Eukaryota"/>
</dbReference>
<feature type="compositionally biased region" description="Low complexity" evidence="4">
    <location>
        <begin position="436"/>
        <end position="455"/>
    </location>
</feature>
<name>D7FH38_ECTSI</name>
<proteinExistence type="predicted"/>
<feature type="repeat" description="ANK" evidence="3">
    <location>
        <begin position="324"/>
        <end position="356"/>
    </location>
</feature>
<dbReference type="STRING" id="2880.D7FH38"/>
<accession>D7FH38</accession>
<dbReference type="PANTHER" id="PTHR24166:SF48">
    <property type="entry name" value="PROTEIN VAPYRIN"/>
    <property type="match status" value="1"/>
</dbReference>
<feature type="compositionally biased region" description="Basic and acidic residues" evidence="4">
    <location>
        <begin position="486"/>
        <end position="507"/>
    </location>
</feature>
<dbReference type="PROSITE" id="PS50088">
    <property type="entry name" value="ANK_REPEAT"/>
    <property type="match status" value="7"/>
</dbReference>
<feature type="region of interest" description="Disordered" evidence="4">
    <location>
        <begin position="1"/>
        <end position="32"/>
    </location>
</feature>
<reference evidence="5 6" key="1">
    <citation type="journal article" date="2010" name="Nature">
        <title>The Ectocarpus genome and the independent evolution of multicellularity in brown algae.</title>
        <authorList>
            <person name="Cock J.M."/>
            <person name="Sterck L."/>
            <person name="Rouze P."/>
            <person name="Scornet D."/>
            <person name="Allen A.E."/>
            <person name="Amoutzias G."/>
            <person name="Anthouard V."/>
            <person name="Artiguenave F."/>
            <person name="Aury J.M."/>
            <person name="Badger J.H."/>
            <person name="Beszteri B."/>
            <person name="Billiau K."/>
            <person name="Bonnet E."/>
            <person name="Bothwell J.H."/>
            <person name="Bowler C."/>
            <person name="Boyen C."/>
            <person name="Brownlee C."/>
            <person name="Carrano C.J."/>
            <person name="Charrier B."/>
            <person name="Cho G.Y."/>
            <person name="Coelho S.M."/>
            <person name="Collen J."/>
            <person name="Corre E."/>
            <person name="Da Silva C."/>
            <person name="Delage L."/>
            <person name="Delaroque N."/>
            <person name="Dittami S.M."/>
            <person name="Doulbeau S."/>
            <person name="Elias M."/>
            <person name="Farnham G."/>
            <person name="Gachon C.M."/>
            <person name="Gschloessl B."/>
            <person name="Heesch S."/>
            <person name="Jabbari K."/>
            <person name="Jubin C."/>
            <person name="Kawai H."/>
            <person name="Kimura K."/>
            <person name="Kloareg B."/>
            <person name="Kupper F.C."/>
            <person name="Lang D."/>
            <person name="Le Bail A."/>
            <person name="Leblanc C."/>
            <person name="Lerouge P."/>
            <person name="Lohr M."/>
            <person name="Lopez P.J."/>
            <person name="Martens C."/>
            <person name="Maumus F."/>
            <person name="Michel G."/>
            <person name="Miranda-Saavedra D."/>
            <person name="Morales J."/>
            <person name="Moreau H."/>
            <person name="Motomura T."/>
            <person name="Nagasato C."/>
            <person name="Napoli C.A."/>
            <person name="Nelson D.R."/>
            <person name="Nyvall-Collen P."/>
            <person name="Peters A.F."/>
            <person name="Pommier C."/>
            <person name="Potin P."/>
            <person name="Poulain J."/>
            <person name="Quesneville H."/>
            <person name="Read B."/>
            <person name="Rensing S.A."/>
            <person name="Ritter A."/>
            <person name="Rousvoal S."/>
            <person name="Samanta M."/>
            <person name="Samson G."/>
            <person name="Schroeder D.C."/>
            <person name="Segurens B."/>
            <person name="Strittmatter M."/>
            <person name="Tonon T."/>
            <person name="Tregear J.W."/>
            <person name="Valentin K."/>
            <person name="von Dassow P."/>
            <person name="Yamagishi T."/>
            <person name="Van de Peer Y."/>
            <person name="Wincker P."/>
        </authorList>
    </citation>
    <scope>NUCLEOTIDE SEQUENCE [LARGE SCALE GENOMIC DNA]</scope>
    <source>
        <strain evidence="6">Ec32 / CCAP1310/4</strain>
    </source>
</reference>
<protein>
    <submittedName>
        <fullName evidence="5">Ankyrin repeat protein</fullName>
    </submittedName>
</protein>
<evidence type="ECO:0000313" key="6">
    <source>
        <dbReference type="Proteomes" id="UP000002630"/>
    </source>
</evidence>
<dbReference type="InterPro" id="IPR002110">
    <property type="entry name" value="Ankyrin_rpt"/>
</dbReference>
<evidence type="ECO:0000256" key="2">
    <source>
        <dbReference type="ARBA" id="ARBA00023043"/>
    </source>
</evidence>
<dbReference type="OrthoDB" id="197817at2759"/>
<dbReference type="OMA" id="ANDENQM"/>
<keyword evidence="2 3" id="KW-0040">ANK repeat</keyword>
<feature type="compositionally biased region" description="Basic and acidic residues" evidence="4">
    <location>
        <begin position="676"/>
        <end position="689"/>
    </location>
</feature>
<gene>
    <name evidence="5" type="ORF">Esi_0105_0006</name>
</gene>
<dbReference type="PANTHER" id="PTHR24166">
    <property type="entry name" value="ROLLING PEBBLES, ISOFORM B"/>
    <property type="match status" value="1"/>
</dbReference>
<feature type="repeat" description="ANK" evidence="3">
    <location>
        <begin position="223"/>
        <end position="255"/>
    </location>
</feature>
<feature type="compositionally biased region" description="Low complexity" evidence="4">
    <location>
        <begin position="731"/>
        <end position="742"/>
    </location>
</feature>
<dbReference type="InParanoid" id="D7FH38"/>
<dbReference type="AlphaFoldDB" id="D7FH38"/>
<dbReference type="InterPro" id="IPR050889">
    <property type="entry name" value="Dendritic_Spine_Reg/Scaffold"/>
</dbReference>
<dbReference type="PROSITE" id="PS50297">
    <property type="entry name" value="ANK_REP_REGION"/>
    <property type="match status" value="7"/>
</dbReference>
<dbReference type="PRINTS" id="PR01415">
    <property type="entry name" value="ANKYRIN"/>
</dbReference>
<feature type="region of interest" description="Disordered" evidence="4">
    <location>
        <begin position="366"/>
        <end position="822"/>
    </location>
</feature>
<evidence type="ECO:0000313" key="5">
    <source>
        <dbReference type="EMBL" id="CBJ28413.1"/>
    </source>
</evidence>
<evidence type="ECO:0000256" key="4">
    <source>
        <dbReference type="SAM" id="MobiDB-lite"/>
    </source>
</evidence>
<feature type="repeat" description="ANK" evidence="3">
    <location>
        <begin position="156"/>
        <end position="188"/>
    </location>
</feature>
<dbReference type="EMBL" id="FN649755">
    <property type="protein sequence ID" value="CBJ28413.1"/>
    <property type="molecule type" value="Genomic_DNA"/>
</dbReference>